<keyword evidence="6 13" id="KW-0812">Transmembrane</keyword>
<reference evidence="15 16" key="1">
    <citation type="submission" date="2016-02" db="EMBL/GenBank/DDBJ databases">
        <title>Paenibacillus sp. LPB0068, isolated from Crassostrea gigas.</title>
        <authorList>
            <person name="Shin S.-K."/>
            <person name="Yi H."/>
        </authorList>
    </citation>
    <scope>NUCLEOTIDE SEQUENCE [LARGE SCALE GENOMIC DNA]</scope>
    <source>
        <strain evidence="15 16">LPB0068</strain>
    </source>
</reference>
<dbReference type="PANTHER" id="PTHR45528:SF8">
    <property type="entry name" value="HISTIDINE KINASE"/>
    <property type="match status" value="1"/>
</dbReference>
<keyword evidence="16" id="KW-1185">Reference proteome</keyword>
<evidence type="ECO:0000256" key="8">
    <source>
        <dbReference type="ARBA" id="ARBA00022777"/>
    </source>
</evidence>
<dbReference type="Pfam" id="PF02518">
    <property type="entry name" value="HATPase_c"/>
    <property type="match status" value="1"/>
</dbReference>
<dbReference type="InterPro" id="IPR036890">
    <property type="entry name" value="HATPase_C_sf"/>
</dbReference>
<evidence type="ECO:0000313" key="15">
    <source>
        <dbReference type="EMBL" id="OAB71944.1"/>
    </source>
</evidence>
<dbReference type="InterPro" id="IPR005467">
    <property type="entry name" value="His_kinase_dom"/>
</dbReference>
<dbReference type="SUPFAM" id="SSF47384">
    <property type="entry name" value="Homodimeric domain of signal transducing histidine kinase"/>
    <property type="match status" value="1"/>
</dbReference>
<dbReference type="PROSITE" id="PS50109">
    <property type="entry name" value="HIS_KIN"/>
    <property type="match status" value="1"/>
</dbReference>
<dbReference type="RefSeq" id="WP_068660672.1">
    <property type="nucleotide sequence ID" value="NZ_CP017770.1"/>
</dbReference>
<dbReference type="PRINTS" id="PR01780">
    <property type="entry name" value="LANTIREGPROT"/>
</dbReference>
<comment type="caution">
    <text evidence="15">The sequence shown here is derived from an EMBL/GenBank/DDBJ whole genome shotgun (WGS) entry which is preliminary data.</text>
</comment>
<dbReference type="EC" id="2.7.13.3" evidence="3"/>
<dbReference type="Gene3D" id="3.30.565.10">
    <property type="entry name" value="Histidine kinase-like ATPase, C-terminal domain"/>
    <property type="match status" value="1"/>
</dbReference>
<dbReference type="InterPro" id="IPR003594">
    <property type="entry name" value="HATPase_dom"/>
</dbReference>
<feature type="domain" description="Histidine kinase" evidence="14">
    <location>
        <begin position="90"/>
        <end position="301"/>
    </location>
</feature>
<evidence type="ECO:0000256" key="12">
    <source>
        <dbReference type="ARBA" id="ARBA00023136"/>
    </source>
</evidence>
<keyword evidence="7" id="KW-0547">Nucleotide-binding</keyword>
<evidence type="ECO:0000256" key="10">
    <source>
        <dbReference type="ARBA" id="ARBA00022989"/>
    </source>
</evidence>
<evidence type="ECO:0000256" key="4">
    <source>
        <dbReference type="ARBA" id="ARBA00022553"/>
    </source>
</evidence>
<keyword evidence="4" id="KW-0597">Phosphoprotein</keyword>
<evidence type="ECO:0000256" key="11">
    <source>
        <dbReference type="ARBA" id="ARBA00023012"/>
    </source>
</evidence>
<dbReference type="SMART" id="SM00388">
    <property type="entry name" value="HisKA"/>
    <property type="match status" value="1"/>
</dbReference>
<evidence type="ECO:0000256" key="3">
    <source>
        <dbReference type="ARBA" id="ARBA00012438"/>
    </source>
</evidence>
<evidence type="ECO:0000256" key="2">
    <source>
        <dbReference type="ARBA" id="ARBA00004141"/>
    </source>
</evidence>
<comment type="subcellular location">
    <subcellularLocation>
        <location evidence="2">Membrane</location>
        <topology evidence="2">Multi-pass membrane protein</topology>
    </subcellularLocation>
</comment>
<dbReference type="GO" id="GO:0000155">
    <property type="term" value="F:phosphorelay sensor kinase activity"/>
    <property type="evidence" value="ECO:0007669"/>
    <property type="project" value="InterPro"/>
</dbReference>
<dbReference type="SMART" id="SM00387">
    <property type="entry name" value="HATPase_c"/>
    <property type="match status" value="1"/>
</dbReference>
<comment type="catalytic activity">
    <reaction evidence="1">
        <text>ATP + protein L-histidine = ADP + protein N-phospho-L-histidine.</text>
        <dbReference type="EC" id="2.7.13.3"/>
    </reaction>
</comment>
<dbReference type="InterPro" id="IPR008358">
    <property type="entry name" value="Sig_transdc_His_kin/Pase_MprB"/>
</dbReference>
<proteinExistence type="predicted"/>
<dbReference type="InterPro" id="IPR003661">
    <property type="entry name" value="HisK_dim/P_dom"/>
</dbReference>
<dbReference type="InterPro" id="IPR036097">
    <property type="entry name" value="HisK_dim/P_sf"/>
</dbReference>
<accession>A0A167BCH0</accession>
<dbReference type="KEGG" id="pcx:LPB68_12575"/>
<dbReference type="GO" id="GO:0005886">
    <property type="term" value="C:plasma membrane"/>
    <property type="evidence" value="ECO:0007669"/>
    <property type="project" value="TreeGrafter"/>
</dbReference>
<dbReference type="PANTHER" id="PTHR45528">
    <property type="entry name" value="SENSOR HISTIDINE KINASE CPXA"/>
    <property type="match status" value="1"/>
</dbReference>
<keyword evidence="5" id="KW-0808">Transferase</keyword>
<protein>
    <recommendedName>
        <fullName evidence="3">histidine kinase</fullName>
        <ecNumber evidence="3">2.7.13.3</ecNumber>
    </recommendedName>
</protein>
<evidence type="ECO:0000256" key="7">
    <source>
        <dbReference type="ARBA" id="ARBA00022741"/>
    </source>
</evidence>
<evidence type="ECO:0000256" key="5">
    <source>
        <dbReference type="ARBA" id="ARBA00022679"/>
    </source>
</evidence>
<dbReference type="SUPFAM" id="SSF55874">
    <property type="entry name" value="ATPase domain of HSP90 chaperone/DNA topoisomerase II/histidine kinase"/>
    <property type="match status" value="1"/>
</dbReference>
<dbReference type="STRING" id="1763538.LPB68_12575"/>
<evidence type="ECO:0000313" key="16">
    <source>
        <dbReference type="Proteomes" id="UP000077134"/>
    </source>
</evidence>
<dbReference type="InterPro" id="IPR050398">
    <property type="entry name" value="HssS/ArlS-like"/>
</dbReference>
<evidence type="ECO:0000256" key="1">
    <source>
        <dbReference type="ARBA" id="ARBA00000085"/>
    </source>
</evidence>
<sequence length="304" mass="34579">MILIIYSIIATIVSVYLLSALILRRRQIKEVRKQLVYLEQRNTQKEITLGTSDNEMIAFIESLNALLAKYRNTGLKIENKNNAFRETITSLSHDLRTPLTTANGYIQLLLELDLSVEQLEYVQITQERISAVKKLLDQLFEFARIEADELELNNEPVNLNNILRDTLATYYGDFEKKNVIPNISIPNEPFIILGDKEAIIRVFSNVIYNALLYGEGNYVISSKQGNQGYYISFSNLSNTVVAEDIAHIFDRFYTTDKSRSKKTTGLGLAIAKRLIEKTGGNITASLEDKTFSITILFSKESSIW</sequence>
<gene>
    <name evidence="15" type="ORF">PNBC_18315</name>
</gene>
<dbReference type="Pfam" id="PF00512">
    <property type="entry name" value="HisKA"/>
    <property type="match status" value="1"/>
</dbReference>
<dbReference type="OrthoDB" id="9792991at2"/>
<keyword evidence="12 13" id="KW-0472">Membrane</keyword>
<dbReference type="Gene3D" id="1.10.287.130">
    <property type="match status" value="1"/>
</dbReference>
<keyword evidence="8 15" id="KW-0418">Kinase</keyword>
<feature type="transmembrane region" description="Helical" evidence="13">
    <location>
        <begin position="6"/>
        <end position="23"/>
    </location>
</feature>
<dbReference type="EMBL" id="LSFN01000036">
    <property type="protein sequence ID" value="OAB71944.1"/>
    <property type="molecule type" value="Genomic_DNA"/>
</dbReference>
<keyword evidence="11" id="KW-0902">Two-component regulatory system</keyword>
<dbReference type="AlphaFoldDB" id="A0A167BCH0"/>
<keyword evidence="9" id="KW-0067">ATP-binding</keyword>
<keyword evidence="10 13" id="KW-1133">Transmembrane helix</keyword>
<evidence type="ECO:0000256" key="13">
    <source>
        <dbReference type="SAM" id="Phobius"/>
    </source>
</evidence>
<evidence type="ECO:0000259" key="14">
    <source>
        <dbReference type="PROSITE" id="PS50109"/>
    </source>
</evidence>
<name>A0A167BCH0_9BACL</name>
<evidence type="ECO:0000256" key="6">
    <source>
        <dbReference type="ARBA" id="ARBA00022692"/>
    </source>
</evidence>
<dbReference type="CDD" id="cd00075">
    <property type="entry name" value="HATPase"/>
    <property type="match status" value="1"/>
</dbReference>
<organism evidence="15 16">
    <name type="scientific">Paenibacillus crassostreae</name>
    <dbReference type="NCBI Taxonomy" id="1763538"/>
    <lineage>
        <taxon>Bacteria</taxon>
        <taxon>Bacillati</taxon>
        <taxon>Bacillota</taxon>
        <taxon>Bacilli</taxon>
        <taxon>Bacillales</taxon>
        <taxon>Paenibacillaceae</taxon>
        <taxon>Paenibacillus</taxon>
    </lineage>
</organism>
<dbReference type="GO" id="GO:0005524">
    <property type="term" value="F:ATP binding"/>
    <property type="evidence" value="ECO:0007669"/>
    <property type="project" value="UniProtKB-KW"/>
</dbReference>
<dbReference type="CDD" id="cd00082">
    <property type="entry name" value="HisKA"/>
    <property type="match status" value="1"/>
</dbReference>
<evidence type="ECO:0000256" key="9">
    <source>
        <dbReference type="ARBA" id="ARBA00022840"/>
    </source>
</evidence>
<dbReference type="Proteomes" id="UP000077134">
    <property type="component" value="Unassembled WGS sequence"/>
</dbReference>